<evidence type="ECO:0000313" key="3">
    <source>
        <dbReference type="EMBL" id="MBW78248.1"/>
    </source>
</evidence>
<feature type="region of interest" description="Disordered" evidence="1">
    <location>
        <begin position="71"/>
        <end position="134"/>
    </location>
</feature>
<sequence length="134" mass="14766">MNPFSLLPRSLNATLTVALLYHLAAASANHNDLTYVPSSGFFCADGIQIARYAMPWIANAIAQRHVATKMQTANTKNHETKSCIIDTPHRKNLENQTPHKKTRPRSAGGRENVQVQGRHGKYPPQTVAPELPEG</sequence>
<proteinExistence type="predicted"/>
<reference evidence="3" key="1">
    <citation type="submission" date="2018-01" db="EMBL/GenBank/DDBJ databases">
        <title>An insight into the sialome of Amazonian anophelines.</title>
        <authorList>
            <person name="Ribeiro J.M."/>
            <person name="Scarpassa V."/>
            <person name="Calvo E."/>
        </authorList>
    </citation>
    <scope>NUCLEOTIDE SEQUENCE</scope>
</reference>
<evidence type="ECO:0000256" key="1">
    <source>
        <dbReference type="SAM" id="MobiDB-lite"/>
    </source>
</evidence>
<protein>
    <submittedName>
        <fullName evidence="3">Putative secreted protein</fullName>
    </submittedName>
</protein>
<keyword evidence="2" id="KW-0732">Signal</keyword>
<feature type="chain" id="PRO_5014869748" evidence="2">
    <location>
        <begin position="29"/>
        <end position="134"/>
    </location>
</feature>
<dbReference type="EMBL" id="GGFL01014070">
    <property type="protein sequence ID" value="MBW78248.1"/>
    <property type="molecule type" value="Transcribed_RNA"/>
</dbReference>
<name>A0A2M4DMA1_ANODA</name>
<feature type="signal peptide" evidence="2">
    <location>
        <begin position="1"/>
        <end position="28"/>
    </location>
</feature>
<dbReference type="AlphaFoldDB" id="A0A2M4DMA1"/>
<organism evidence="3">
    <name type="scientific">Anopheles darlingi</name>
    <name type="common">Mosquito</name>
    <dbReference type="NCBI Taxonomy" id="43151"/>
    <lineage>
        <taxon>Eukaryota</taxon>
        <taxon>Metazoa</taxon>
        <taxon>Ecdysozoa</taxon>
        <taxon>Arthropoda</taxon>
        <taxon>Hexapoda</taxon>
        <taxon>Insecta</taxon>
        <taxon>Pterygota</taxon>
        <taxon>Neoptera</taxon>
        <taxon>Endopterygota</taxon>
        <taxon>Diptera</taxon>
        <taxon>Nematocera</taxon>
        <taxon>Culicoidea</taxon>
        <taxon>Culicidae</taxon>
        <taxon>Anophelinae</taxon>
        <taxon>Anopheles</taxon>
    </lineage>
</organism>
<evidence type="ECO:0000256" key="2">
    <source>
        <dbReference type="SAM" id="SignalP"/>
    </source>
</evidence>
<accession>A0A2M4DMA1</accession>
<feature type="compositionally biased region" description="Basic and acidic residues" evidence="1">
    <location>
        <begin position="76"/>
        <end position="93"/>
    </location>
</feature>